<dbReference type="PROSITE" id="PS51257">
    <property type="entry name" value="PROKAR_LIPOPROTEIN"/>
    <property type="match status" value="1"/>
</dbReference>
<dbReference type="EMBL" id="SMLK01000004">
    <property type="protein sequence ID" value="TFZ00091.1"/>
    <property type="molecule type" value="Genomic_DNA"/>
</dbReference>
<gene>
    <name evidence="2" type="ORF">EZ216_13350</name>
</gene>
<sequence>MRTNLKLVAFLFAGLLAGCVTPHPQGLTQEQELTVQSLCAETVVALRNKQYGNEYERDGAIEWLGKLSKLVAELSPPEQQRYNLCVLEGMKTSNQQ</sequence>
<evidence type="ECO:0008006" key="4">
    <source>
        <dbReference type="Google" id="ProtNLM"/>
    </source>
</evidence>
<dbReference type="RefSeq" id="WP_135250278.1">
    <property type="nucleotide sequence ID" value="NZ_SMLK01000004.1"/>
</dbReference>
<organism evidence="2 3">
    <name type="scientific">Ramlibacter humi</name>
    <dbReference type="NCBI Taxonomy" id="2530451"/>
    <lineage>
        <taxon>Bacteria</taxon>
        <taxon>Pseudomonadati</taxon>
        <taxon>Pseudomonadota</taxon>
        <taxon>Betaproteobacteria</taxon>
        <taxon>Burkholderiales</taxon>
        <taxon>Comamonadaceae</taxon>
        <taxon>Ramlibacter</taxon>
    </lineage>
</organism>
<comment type="caution">
    <text evidence="2">The sequence shown here is derived from an EMBL/GenBank/DDBJ whole genome shotgun (WGS) entry which is preliminary data.</text>
</comment>
<accession>A0A4Z0BMN3</accession>
<dbReference type="AlphaFoldDB" id="A0A4Z0BMN3"/>
<name>A0A4Z0BMN3_9BURK</name>
<dbReference type="Proteomes" id="UP000297839">
    <property type="component" value="Unassembled WGS sequence"/>
</dbReference>
<feature type="signal peptide" evidence="1">
    <location>
        <begin position="1"/>
        <end position="22"/>
    </location>
</feature>
<proteinExistence type="predicted"/>
<evidence type="ECO:0000313" key="3">
    <source>
        <dbReference type="Proteomes" id="UP000297839"/>
    </source>
</evidence>
<protein>
    <recommendedName>
        <fullName evidence="4">Lipoprotein</fullName>
    </recommendedName>
</protein>
<keyword evidence="3" id="KW-1185">Reference proteome</keyword>
<evidence type="ECO:0000256" key="1">
    <source>
        <dbReference type="SAM" id="SignalP"/>
    </source>
</evidence>
<reference evidence="2 3" key="1">
    <citation type="submission" date="2019-03" db="EMBL/GenBank/DDBJ databases">
        <title>Ramlibacter sp. 18x22-1, whole genome shotgun sequence.</title>
        <authorList>
            <person name="Zhang X."/>
            <person name="Feng G."/>
            <person name="Zhu H."/>
        </authorList>
    </citation>
    <scope>NUCLEOTIDE SEQUENCE [LARGE SCALE GENOMIC DNA]</scope>
    <source>
        <strain evidence="2 3">18x22-1</strain>
    </source>
</reference>
<evidence type="ECO:0000313" key="2">
    <source>
        <dbReference type="EMBL" id="TFZ00091.1"/>
    </source>
</evidence>
<feature type="chain" id="PRO_5021353357" description="Lipoprotein" evidence="1">
    <location>
        <begin position="23"/>
        <end position="96"/>
    </location>
</feature>
<keyword evidence="1" id="KW-0732">Signal</keyword>